<dbReference type="SUPFAM" id="SSF55287">
    <property type="entry name" value="RPB5-like RNA polymerase subunit"/>
    <property type="match status" value="1"/>
</dbReference>
<evidence type="ECO:0000313" key="7">
    <source>
        <dbReference type="Proteomes" id="UP000596660"/>
    </source>
</evidence>
<accession>A0A803MYC4</accession>
<reference evidence="6" key="2">
    <citation type="submission" date="2021-03" db="UniProtKB">
        <authorList>
            <consortium name="EnsemblPlants"/>
        </authorList>
    </citation>
    <scope>IDENTIFICATION</scope>
</reference>
<name>A0A803MYC4_CHEQI</name>
<keyword evidence="7" id="KW-1185">Reference proteome</keyword>
<protein>
    <submittedName>
        <fullName evidence="6">Uncharacterized protein</fullName>
    </submittedName>
</protein>
<dbReference type="InterPro" id="IPR014381">
    <property type="entry name" value="Arch_Rpo5/euc_Rpb5"/>
</dbReference>
<dbReference type="Proteomes" id="UP000596660">
    <property type="component" value="Unplaced"/>
</dbReference>
<evidence type="ECO:0000259" key="5">
    <source>
        <dbReference type="Pfam" id="PF03871"/>
    </source>
</evidence>
<comment type="similarity">
    <text evidence="3">Belongs to the archaeal Rpo5/eukaryotic RPB5 RNA polymerase subunit family.</text>
</comment>
<feature type="domain" description="RNA polymerase subunit H/Rpb5 C-terminal" evidence="4">
    <location>
        <begin position="147"/>
        <end position="214"/>
    </location>
</feature>
<organism evidence="6 7">
    <name type="scientific">Chenopodium quinoa</name>
    <name type="common">Quinoa</name>
    <dbReference type="NCBI Taxonomy" id="63459"/>
    <lineage>
        <taxon>Eukaryota</taxon>
        <taxon>Viridiplantae</taxon>
        <taxon>Streptophyta</taxon>
        <taxon>Embryophyta</taxon>
        <taxon>Tracheophyta</taxon>
        <taxon>Spermatophyta</taxon>
        <taxon>Magnoliopsida</taxon>
        <taxon>eudicotyledons</taxon>
        <taxon>Gunneridae</taxon>
        <taxon>Pentapetalae</taxon>
        <taxon>Caryophyllales</taxon>
        <taxon>Chenopodiaceae</taxon>
        <taxon>Chenopodioideae</taxon>
        <taxon>Atripliceae</taxon>
        <taxon>Chenopodium</taxon>
    </lineage>
</organism>
<dbReference type="GO" id="GO:0003899">
    <property type="term" value="F:DNA-directed RNA polymerase activity"/>
    <property type="evidence" value="ECO:0007669"/>
    <property type="project" value="InterPro"/>
</dbReference>
<dbReference type="Pfam" id="PF03871">
    <property type="entry name" value="RNA_pol_Rpb5_N"/>
    <property type="match status" value="1"/>
</dbReference>
<dbReference type="EnsemblPlants" id="AUR62037204-RA">
    <property type="protein sequence ID" value="AUR62037204-RA:cds"/>
    <property type="gene ID" value="AUR62037204"/>
</dbReference>
<dbReference type="Pfam" id="PF01191">
    <property type="entry name" value="RNA_pol_Rpb5_C"/>
    <property type="match status" value="1"/>
</dbReference>
<dbReference type="GO" id="GO:0006366">
    <property type="term" value="P:transcription by RNA polymerase II"/>
    <property type="evidence" value="ECO:0007669"/>
    <property type="project" value="TreeGrafter"/>
</dbReference>
<keyword evidence="2" id="KW-0539">Nucleus</keyword>
<dbReference type="OMA" id="VTYRCII"/>
<dbReference type="GO" id="GO:0005634">
    <property type="term" value="C:nucleus"/>
    <property type="evidence" value="ECO:0007669"/>
    <property type="project" value="UniProtKB-SubCell"/>
</dbReference>
<dbReference type="InterPro" id="IPR000783">
    <property type="entry name" value="RNA_pol_subH/Rpb5_C"/>
</dbReference>
<dbReference type="GO" id="GO:0003677">
    <property type="term" value="F:DNA binding"/>
    <property type="evidence" value="ECO:0007669"/>
    <property type="project" value="InterPro"/>
</dbReference>
<comment type="subcellular location">
    <subcellularLocation>
        <location evidence="1">Nucleus</location>
    </subcellularLocation>
</comment>
<dbReference type="Gene3D" id="3.90.940.20">
    <property type="entry name" value="RPB5-like RNA polymerase subunit"/>
    <property type="match status" value="1"/>
</dbReference>
<reference evidence="6" key="1">
    <citation type="journal article" date="2017" name="Nature">
        <title>The genome of Chenopodium quinoa.</title>
        <authorList>
            <person name="Jarvis D.E."/>
            <person name="Ho Y.S."/>
            <person name="Lightfoot D.J."/>
            <person name="Schmoeckel S.M."/>
            <person name="Li B."/>
            <person name="Borm T.J.A."/>
            <person name="Ohyanagi H."/>
            <person name="Mineta K."/>
            <person name="Michell C.T."/>
            <person name="Saber N."/>
            <person name="Kharbatia N.M."/>
            <person name="Rupper R.R."/>
            <person name="Sharp A.R."/>
            <person name="Dally N."/>
            <person name="Boughton B.A."/>
            <person name="Woo Y.H."/>
            <person name="Gao G."/>
            <person name="Schijlen E.G.W.M."/>
            <person name="Guo X."/>
            <person name="Momin A.A."/>
            <person name="Negrao S."/>
            <person name="Al-Babili S."/>
            <person name="Gehring C."/>
            <person name="Roessner U."/>
            <person name="Jung C."/>
            <person name="Murphy K."/>
            <person name="Arold S.T."/>
            <person name="Gojobori T."/>
            <person name="van der Linden C.G."/>
            <person name="van Loo E.N."/>
            <person name="Jellen E.N."/>
            <person name="Maughan P.J."/>
            <person name="Tester M."/>
        </authorList>
    </citation>
    <scope>NUCLEOTIDE SEQUENCE [LARGE SCALE GENOMIC DNA]</scope>
    <source>
        <strain evidence="6">cv. PI 614886</strain>
    </source>
</reference>
<dbReference type="Gramene" id="AUR62037204-RA">
    <property type="protein sequence ID" value="AUR62037204-RA:cds"/>
    <property type="gene ID" value="AUR62037204"/>
</dbReference>
<dbReference type="InterPro" id="IPR035913">
    <property type="entry name" value="RPB5-like_sf"/>
</dbReference>
<evidence type="ECO:0000259" key="4">
    <source>
        <dbReference type="Pfam" id="PF01191"/>
    </source>
</evidence>
<evidence type="ECO:0000256" key="3">
    <source>
        <dbReference type="ARBA" id="ARBA00025765"/>
    </source>
</evidence>
<evidence type="ECO:0000256" key="1">
    <source>
        <dbReference type="ARBA" id="ARBA00004123"/>
    </source>
</evidence>
<evidence type="ECO:0000313" key="6">
    <source>
        <dbReference type="EnsemblPlants" id="AUR62037204-RA:cds"/>
    </source>
</evidence>
<dbReference type="SUPFAM" id="SSF53036">
    <property type="entry name" value="Eukaryotic RPB5 N-terminal domain"/>
    <property type="match status" value="1"/>
</dbReference>
<feature type="domain" description="RNA polymerase Rpb5 N-terminal" evidence="5">
    <location>
        <begin position="22"/>
        <end position="102"/>
    </location>
</feature>
<proteinExistence type="inferred from homology"/>
<dbReference type="Gene3D" id="3.40.1340.10">
    <property type="entry name" value="RNA polymerase, Rpb5, N-terminal domain"/>
    <property type="match status" value="1"/>
</dbReference>
<dbReference type="InterPro" id="IPR036710">
    <property type="entry name" value="RNA_pol_Rpb5_N_sf"/>
</dbReference>
<dbReference type="InterPro" id="IPR005571">
    <property type="entry name" value="RNA_pol_Rpb5_N"/>
</dbReference>
<dbReference type="PANTHER" id="PTHR10535">
    <property type="entry name" value="DNA-DIRECTED RNA POLYMERASES I, II, AND III SUBUNIT RPABC1"/>
    <property type="match status" value="1"/>
</dbReference>
<dbReference type="PANTHER" id="PTHR10535:SF12">
    <property type="entry name" value="DNA-DIRECTED RNA POLYMERASE V SUBUNIT 5C"/>
    <property type="match status" value="1"/>
</dbReference>
<dbReference type="GO" id="GO:0042797">
    <property type="term" value="P:tRNA transcription by RNA polymerase III"/>
    <property type="evidence" value="ECO:0007669"/>
    <property type="project" value="TreeGrafter"/>
</dbReference>
<evidence type="ECO:0000256" key="2">
    <source>
        <dbReference type="ARBA" id="ARBA00023242"/>
    </source>
</evidence>
<dbReference type="AlphaFoldDB" id="A0A803MYC4"/>
<dbReference type="GO" id="GO:0006362">
    <property type="term" value="P:transcription elongation by RNA polymerase I"/>
    <property type="evidence" value="ECO:0007669"/>
    <property type="project" value="TreeGrafter"/>
</dbReference>
<sequence length="215" mass="24606">MADNNGEFSNCLTHFVDNGSVESHRYYLARKTLFELLNDRGYAVPNSELTRSLPEFRAEFGQKPDPLSLRICVPLRVDSSSKILVTFGGTEEIKKGNIFTIFSQVIHKEILHRIILVLQSKMNHHARKVVDEYPVKTEIFQISDLLVNITKHVLTPKHEKLTTQEKTCLLQKYQVKEHQENDAIARYHGHEKGQVMKVGYTAGLPSSLVTYRCVL</sequence>
<dbReference type="PIRSF" id="PIRSF000747">
    <property type="entry name" value="RPB5"/>
    <property type="match status" value="1"/>
</dbReference>